<keyword evidence="5" id="KW-1185">Reference proteome</keyword>
<keyword evidence="1" id="KW-0863">Zinc-finger</keyword>
<dbReference type="GO" id="GO:0016567">
    <property type="term" value="P:protein ubiquitination"/>
    <property type="evidence" value="ECO:0007669"/>
    <property type="project" value="UniProtKB-UniPathway"/>
</dbReference>
<dbReference type="PANTHER" id="PTHR45676:SF177">
    <property type="entry name" value="RING-TYPE E3 UBIQUITIN TRANSFERASE"/>
    <property type="match status" value="1"/>
</dbReference>
<comment type="caution">
    <text evidence="4">The sequence shown here is derived from an EMBL/GenBank/DDBJ whole genome shotgun (WGS) entry which is preliminary data.</text>
</comment>
<organism evidence="4 5">
    <name type="scientific">Cinnamomum micranthum f. kanehirae</name>
    <dbReference type="NCBI Taxonomy" id="337451"/>
    <lineage>
        <taxon>Eukaryota</taxon>
        <taxon>Viridiplantae</taxon>
        <taxon>Streptophyta</taxon>
        <taxon>Embryophyta</taxon>
        <taxon>Tracheophyta</taxon>
        <taxon>Spermatophyta</taxon>
        <taxon>Magnoliopsida</taxon>
        <taxon>Magnoliidae</taxon>
        <taxon>Laurales</taxon>
        <taxon>Lauraceae</taxon>
        <taxon>Cinnamomum</taxon>
    </lineage>
</organism>
<dbReference type="OrthoDB" id="8062037at2759"/>
<dbReference type="Proteomes" id="UP000283530">
    <property type="component" value="Unassembled WGS sequence"/>
</dbReference>
<evidence type="ECO:0000313" key="5">
    <source>
        <dbReference type="Proteomes" id="UP000283530"/>
    </source>
</evidence>
<keyword evidence="2" id="KW-0472">Membrane</keyword>
<dbReference type="AlphaFoldDB" id="A0A3S3NJ33"/>
<dbReference type="STRING" id="337451.A0A3S3NJ33"/>
<dbReference type="Pfam" id="PF13639">
    <property type="entry name" value="zf-RING_2"/>
    <property type="match status" value="1"/>
</dbReference>
<proteinExistence type="predicted"/>
<reference evidence="4 5" key="1">
    <citation type="journal article" date="2019" name="Nat. Plants">
        <title>Stout camphor tree genome fills gaps in understanding of flowering plant genome evolution.</title>
        <authorList>
            <person name="Chaw S.M."/>
            <person name="Liu Y.C."/>
            <person name="Wu Y.W."/>
            <person name="Wang H.Y."/>
            <person name="Lin C.I."/>
            <person name="Wu C.S."/>
            <person name="Ke H.M."/>
            <person name="Chang L.Y."/>
            <person name="Hsu C.Y."/>
            <person name="Yang H.T."/>
            <person name="Sudianto E."/>
            <person name="Hsu M.H."/>
            <person name="Wu K.P."/>
            <person name="Wang L.N."/>
            <person name="Leebens-Mack J.H."/>
            <person name="Tsai I.J."/>
        </authorList>
    </citation>
    <scope>NUCLEOTIDE SEQUENCE [LARGE SCALE GENOMIC DNA]</scope>
    <source>
        <strain evidence="5">cv. Chaw 1501</strain>
        <tissue evidence="4">Young leaves</tissue>
    </source>
</reference>
<dbReference type="PROSITE" id="PS50089">
    <property type="entry name" value="ZF_RING_2"/>
    <property type="match status" value="1"/>
</dbReference>
<dbReference type="GO" id="GO:0008270">
    <property type="term" value="F:zinc ion binding"/>
    <property type="evidence" value="ECO:0007669"/>
    <property type="project" value="UniProtKB-KW"/>
</dbReference>
<protein>
    <submittedName>
        <fullName evidence="4">RING-H2 finger protein ATL52-like protein</fullName>
    </submittedName>
</protein>
<keyword evidence="1" id="KW-0862">Zinc</keyword>
<sequence>MEDPKPKSHVTGFIIFILMLLPTILFMVYHSILHAWCSRRQQFRLPRISCQLPPPEEELPSSPNNSFIQLITASKTTKEEVLIARGDEDSTCAVCLCEFRKGEEVRRLPECLHLFHLLCIDMWLYSHSSCPLCRTETNPLPPLQEGVPADS</sequence>
<dbReference type="Gene3D" id="3.30.40.10">
    <property type="entry name" value="Zinc/RING finger domain, C3HC4 (zinc finger)"/>
    <property type="match status" value="1"/>
</dbReference>
<keyword evidence="1" id="KW-0479">Metal-binding</keyword>
<gene>
    <name evidence="4" type="ORF">CKAN_00932400</name>
</gene>
<dbReference type="SUPFAM" id="SSF57850">
    <property type="entry name" value="RING/U-box"/>
    <property type="match status" value="1"/>
</dbReference>
<evidence type="ECO:0000256" key="2">
    <source>
        <dbReference type="SAM" id="Phobius"/>
    </source>
</evidence>
<evidence type="ECO:0000313" key="4">
    <source>
        <dbReference type="EMBL" id="RWR80672.1"/>
    </source>
</evidence>
<accession>A0A3S3NJ33</accession>
<name>A0A3S3NJ33_9MAGN</name>
<keyword evidence="2" id="KW-1133">Transmembrane helix</keyword>
<feature type="domain" description="RING-type" evidence="3">
    <location>
        <begin position="92"/>
        <end position="134"/>
    </location>
</feature>
<dbReference type="SMART" id="SM00184">
    <property type="entry name" value="RING"/>
    <property type="match status" value="1"/>
</dbReference>
<dbReference type="UniPathway" id="UPA00143"/>
<keyword evidence="2" id="KW-0812">Transmembrane</keyword>
<dbReference type="InterPro" id="IPR001841">
    <property type="entry name" value="Znf_RING"/>
</dbReference>
<dbReference type="EMBL" id="QPKB01000003">
    <property type="protein sequence ID" value="RWR80672.1"/>
    <property type="molecule type" value="Genomic_DNA"/>
</dbReference>
<evidence type="ECO:0000256" key="1">
    <source>
        <dbReference type="PROSITE-ProRule" id="PRU00175"/>
    </source>
</evidence>
<dbReference type="InterPro" id="IPR013083">
    <property type="entry name" value="Znf_RING/FYVE/PHD"/>
</dbReference>
<dbReference type="CDD" id="cd16461">
    <property type="entry name" value="RING-H2_EL5-like"/>
    <property type="match status" value="1"/>
</dbReference>
<dbReference type="PANTHER" id="PTHR45676">
    <property type="entry name" value="RING-H2 FINGER PROTEIN ATL51-RELATED"/>
    <property type="match status" value="1"/>
</dbReference>
<evidence type="ECO:0000259" key="3">
    <source>
        <dbReference type="PROSITE" id="PS50089"/>
    </source>
</evidence>
<feature type="transmembrane region" description="Helical" evidence="2">
    <location>
        <begin position="12"/>
        <end position="37"/>
    </location>
</feature>